<reference evidence="3 4" key="1">
    <citation type="submission" date="2016-07" db="EMBL/GenBank/DDBJ databases">
        <title>Pervasive Adenine N6-methylation of Active Genes in Fungi.</title>
        <authorList>
            <consortium name="DOE Joint Genome Institute"/>
            <person name="Mondo S.J."/>
            <person name="Dannebaum R.O."/>
            <person name="Kuo R.C."/>
            <person name="Labutti K."/>
            <person name="Haridas S."/>
            <person name="Kuo A."/>
            <person name="Salamov A."/>
            <person name="Ahrendt S.R."/>
            <person name="Lipzen A."/>
            <person name="Sullivan W."/>
            <person name="Andreopoulos W.B."/>
            <person name="Clum A."/>
            <person name="Lindquist E."/>
            <person name="Daum C."/>
            <person name="Ramamoorthy G.K."/>
            <person name="Gryganskyi A."/>
            <person name="Culley D."/>
            <person name="Magnuson J.K."/>
            <person name="James T.Y."/>
            <person name="O'Malley M.A."/>
            <person name="Stajich J.E."/>
            <person name="Spatafora J.W."/>
            <person name="Visel A."/>
            <person name="Grigoriev I.V."/>
        </authorList>
    </citation>
    <scope>NUCLEOTIDE SEQUENCE [LARGE SCALE GENOMIC DNA]</scope>
    <source>
        <strain evidence="3 4">PL171</strain>
    </source>
</reference>
<protein>
    <recommendedName>
        <fullName evidence="5">SH3 domain-containing protein</fullName>
    </recommendedName>
</protein>
<dbReference type="Proteomes" id="UP000193411">
    <property type="component" value="Unassembled WGS sequence"/>
</dbReference>
<keyword evidence="2" id="KW-1133">Transmembrane helix</keyword>
<evidence type="ECO:0000256" key="1">
    <source>
        <dbReference type="SAM" id="MobiDB-lite"/>
    </source>
</evidence>
<accession>A0A1Y2HU56</accession>
<sequence>MAQPSQNTCVPLSGSTSCPGYPTGVSVNGNLTWAVSQIYSYFGKSAPAQPAVISSPQQFDDLVMRKLIANMPVAPLFACDIPKDHLQFFNAFICTWLVSASDKCSGNNAASTILCGPSTSAFFASAITAIESSATCPALSPQQRLDAASAVKSSISPPFLSDTPNQISNFFNGKPGTCVQAEAIQADSLCGYGSRDAACAHSCQTASCGLSTLAIIGIVAGVVVVLAAAILGLLYCKRRRATPTKPTTTSRDAQLSNSHPVPSLDVPIPSSPFVGAPVVNRVGRQSFVPPNPEPQQSLPSPTGTSGVLPTPTNFQQFESYSVLLQSARSAQSTPTPSNFSPSNGPKTSQQPPALEAAGVRTTEMDPKSAVRALQAMVGDQTSQAGSRSTMHTEPMHALQRLVSTPNVYQVPAVPPIPSSPKPSVLPDPHSVEGKVMVVSAHFEPDMNDELQVSVNDRVLVIKTFDDFWCYAGLLSPHNSVLAKGMIPLCVFEDFSTDGARSVLSGTASVVSDAPQRRMSTFFSFKA</sequence>
<evidence type="ECO:0000313" key="3">
    <source>
        <dbReference type="EMBL" id="ORZ38137.1"/>
    </source>
</evidence>
<dbReference type="OrthoDB" id="5340910at2759"/>
<feature type="compositionally biased region" description="Polar residues" evidence="1">
    <location>
        <begin position="294"/>
        <end position="311"/>
    </location>
</feature>
<feature type="region of interest" description="Disordered" evidence="1">
    <location>
        <begin position="242"/>
        <end position="268"/>
    </location>
</feature>
<proteinExistence type="predicted"/>
<keyword evidence="4" id="KW-1185">Reference proteome</keyword>
<dbReference type="EMBL" id="MCFL01000010">
    <property type="protein sequence ID" value="ORZ38137.1"/>
    <property type="molecule type" value="Genomic_DNA"/>
</dbReference>
<keyword evidence="2" id="KW-0812">Transmembrane</keyword>
<comment type="caution">
    <text evidence="3">The sequence shown here is derived from an EMBL/GenBank/DDBJ whole genome shotgun (WGS) entry which is preliminary data.</text>
</comment>
<feature type="region of interest" description="Disordered" evidence="1">
    <location>
        <begin position="284"/>
        <end position="311"/>
    </location>
</feature>
<dbReference type="SUPFAM" id="SSF50044">
    <property type="entry name" value="SH3-domain"/>
    <property type="match status" value="1"/>
</dbReference>
<gene>
    <name evidence="3" type="ORF">BCR44DRAFT_66364</name>
</gene>
<dbReference type="AlphaFoldDB" id="A0A1Y2HU56"/>
<feature type="compositionally biased region" description="Low complexity" evidence="1">
    <location>
        <begin position="332"/>
        <end position="345"/>
    </location>
</feature>
<evidence type="ECO:0008006" key="5">
    <source>
        <dbReference type="Google" id="ProtNLM"/>
    </source>
</evidence>
<feature type="region of interest" description="Disordered" evidence="1">
    <location>
        <begin position="325"/>
        <end position="368"/>
    </location>
</feature>
<keyword evidence="2" id="KW-0472">Membrane</keyword>
<dbReference type="InterPro" id="IPR036028">
    <property type="entry name" value="SH3-like_dom_sf"/>
</dbReference>
<name>A0A1Y2HU56_9FUNG</name>
<organism evidence="3 4">
    <name type="scientific">Catenaria anguillulae PL171</name>
    <dbReference type="NCBI Taxonomy" id="765915"/>
    <lineage>
        <taxon>Eukaryota</taxon>
        <taxon>Fungi</taxon>
        <taxon>Fungi incertae sedis</taxon>
        <taxon>Blastocladiomycota</taxon>
        <taxon>Blastocladiomycetes</taxon>
        <taxon>Blastocladiales</taxon>
        <taxon>Catenariaceae</taxon>
        <taxon>Catenaria</taxon>
    </lineage>
</organism>
<feature type="transmembrane region" description="Helical" evidence="2">
    <location>
        <begin position="213"/>
        <end position="236"/>
    </location>
</feature>
<evidence type="ECO:0000313" key="4">
    <source>
        <dbReference type="Proteomes" id="UP000193411"/>
    </source>
</evidence>
<evidence type="ECO:0000256" key="2">
    <source>
        <dbReference type="SAM" id="Phobius"/>
    </source>
</evidence>